<dbReference type="GO" id="GO:0000428">
    <property type="term" value="C:DNA-directed RNA polymerase complex"/>
    <property type="evidence" value="ECO:0007669"/>
    <property type="project" value="UniProtKB-KW"/>
</dbReference>
<evidence type="ECO:0000256" key="1">
    <source>
        <dbReference type="ARBA" id="ARBA00023163"/>
    </source>
</evidence>
<keyword evidence="2" id="KW-0479">Metal-binding</keyword>
<dbReference type="AlphaFoldDB" id="A0A075HD83"/>
<dbReference type="GO" id="GO:0008270">
    <property type="term" value="F:zinc ion binding"/>
    <property type="evidence" value="ECO:0007669"/>
    <property type="project" value="UniProtKB-UniRule"/>
</dbReference>
<comment type="function">
    <text evidence="2">Stimulates transcription elongation.</text>
</comment>
<keyword evidence="2" id="KW-0862">Zinc</keyword>
<feature type="binding site" evidence="2">
    <location>
        <position position="9"/>
    </location>
    <ligand>
        <name>Zn(2+)</name>
        <dbReference type="ChEBI" id="CHEBI:29105"/>
    </ligand>
</feature>
<dbReference type="SUPFAM" id="SSF63393">
    <property type="entry name" value="RNA polymerase subunits"/>
    <property type="match status" value="1"/>
</dbReference>
<keyword evidence="4" id="KW-0240">DNA-directed RNA polymerase</keyword>
<dbReference type="PANTHER" id="PTHR40704">
    <property type="entry name" value="TRANSCRIPTION ELONGATION FACTOR SPT4"/>
    <property type="match status" value="1"/>
</dbReference>
<dbReference type="Pfam" id="PF06093">
    <property type="entry name" value="Spt4"/>
    <property type="match status" value="1"/>
</dbReference>
<comment type="subunit">
    <text evidence="2">Heterodimer composed of Spt4 and Spt5.</text>
</comment>
<keyword evidence="1 2" id="KW-0804">Transcription</keyword>
<feature type="binding site" evidence="2">
    <location>
        <position position="21"/>
    </location>
    <ligand>
        <name>Zn(2+)</name>
        <dbReference type="ChEBI" id="CHEBI:29105"/>
    </ligand>
</feature>
<feature type="domain" description="Spt4/RpoE2 zinc finger" evidence="3">
    <location>
        <begin position="3"/>
        <end position="61"/>
    </location>
</feature>
<name>A0A075HD83_9EURY</name>
<dbReference type="SMART" id="SM01389">
    <property type="entry name" value="Spt4"/>
    <property type="match status" value="1"/>
</dbReference>
<proteinExistence type="inferred from homology"/>
<dbReference type="InterPro" id="IPR022800">
    <property type="entry name" value="Spt4/RpoE2_Znf"/>
</dbReference>
<dbReference type="InterPro" id="IPR038589">
    <property type="entry name" value="Spt4_dom_sf"/>
</dbReference>
<protein>
    <recommendedName>
        <fullName evidence="2">Transcription elongation factor Spt4</fullName>
    </recommendedName>
</protein>
<evidence type="ECO:0000313" key="4">
    <source>
        <dbReference type="EMBL" id="AIF13155.1"/>
    </source>
</evidence>
<dbReference type="HAMAP" id="MF_00949">
    <property type="entry name" value="Spt4_arch"/>
    <property type="match status" value="1"/>
</dbReference>
<evidence type="ECO:0000256" key="2">
    <source>
        <dbReference type="HAMAP-Rule" id="MF_00949"/>
    </source>
</evidence>
<keyword evidence="4" id="KW-0808">Transferase</keyword>
<reference evidence="4" key="1">
    <citation type="journal article" date="2014" name="Genome Biol. Evol.">
        <title>Pangenome evidence for extensive interdomain horizontal transfer affecting lineage core and shell genes in uncultured planktonic thaumarchaeota and euryarchaeota.</title>
        <authorList>
            <person name="Deschamps P."/>
            <person name="Zivanovic Y."/>
            <person name="Moreira D."/>
            <person name="Rodriguez-Valera F."/>
            <person name="Lopez-Garcia P."/>
        </authorList>
    </citation>
    <scope>NUCLEOTIDE SEQUENCE</scope>
</reference>
<dbReference type="EMBL" id="KF900965">
    <property type="protein sequence ID" value="AIF13155.1"/>
    <property type="molecule type" value="Genomic_DNA"/>
</dbReference>
<accession>A0A075HD83</accession>
<dbReference type="NCBIfam" id="NF041664">
    <property type="entry name" value="RNAP_arch_Epp"/>
    <property type="match status" value="1"/>
</dbReference>
<organism evidence="4">
    <name type="scientific">uncultured marine group II/III euryarchaeote KM3_60_A11</name>
    <dbReference type="NCBI Taxonomy" id="1456469"/>
    <lineage>
        <taxon>Archaea</taxon>
        <taxon>Methanobacteriati</taxon>
        <taxon>Methanobacteriota</taxon>
        <taxon>environmental samples</taxon>
    </lineage>
</organism>
<sequence length="61" mass="7029">MSDFACKECHLILDEKTCPRCPESDVSREWQGFIEILNPESSDIAKEMGIRTPGRYALRVR</sequence>
<dbReference type="PANTHER" id="PTHR40704:SF1">
    <property type="entry name" value="TRANSCRIPTION ELONGATION FACTOR SPT4"/>
    <property type="match status" value="1"/>
</dbReference>
<evidence type="ECO:0000259" key="3">
    <source>
        <dbReference type="SMART" id="SM01389"/>
    </source>
</evidence>
<dbReference type="InterPro" id="IPR029040">
    <property type="entry name" value="RPABC4/Spt4"/>
</dbReference>
<dbReference type="GO" id="GO:0006355">
    <property type="term" value="P:regulation of DNA-templated transcription"/>
    <property type="evidence" value="ECO:0007669"/>
    <property type="project" value="UniProtKB-UniRule"/>
</dbReference>
<gene>
    <name evidence="4" type="primary">rpoE2</name>
    <name evidence="2" type="synonym">spt4</name>
</gene>
<comment type="similarity">
    <text evidence="2">Belongs to the archaeal Spt4 family.</text>
</comment>
<dbReference type="GO" id="GO:0016779">
    <property type="term" value="F:nucleotidyltransferase activity"/>
    <property type="evidence" value="ECO:0007669"/>
    <property type="project" value="UniProtKB-KW"/>
</dbReference>
<keyword evidence="2" id="KW-0805">Transcription regulation</keyword>
<dbReference type="InterPro" id="IPR007178">
    <property type="entry name" value="Spt4_arch"/>
</dbReference>
<dbReference type="Gene3D" id="2.20.28.90">
    <property type="match status" value="1"/>
</dbReference>
<feature type="binding site" evidence="2">
    <location>
        <position position="18"/>
    </location>
    <ligand>
        <name>Zn(2+)</name>
        <dbReference type="ChEBI" id="CHEBI:29105"/>
    </ligand>
</feature>
<feature type="binding site" evidence="2">
    <location>
        <position position="6"/>
    </location>
    <ligand>
        <name>Zn(2+)</name>
        <dbReference type="ChEBI" id="CHEBI:29105"/>
    </ligand>
</feature>
<keyword evidence="4" id="KW-0548">Nucleotidyltransferase</keyword>